<dbReference type="AlphaFoldDB" id="A0A7V2SVH7"/>
<organism evidence="1">
    <name type="scientific">Dissulfuribacter thermophilus</name>
    <dbReference type="NCBI Taxonomy" id="1156395"/>
    <lineage>
        <taxon>Bacteria</taxon>
        <taxon>Pseudomonadati</taxon>
        <taxon>Thermodesulfobacteriota</taxon>
        <taxon>Dissulfuribacteria</taxon>
        <taxon>Dissulfuribacterales</taxon>
        <taxon>Dissulfuribacteraceae</taxon>
        <taxon>Dissulfuribacter</taxon>
    </lineage>
</organism>
<dbReference type="EMBL" id="DRND01000137">
    <property type="protein sequence ID" value="HFC46561.1"/>
    <property type="molecule type" value="Genomic_DNA"/>
</dbReference>
<dbReference type="InterPro" id="IPR008869">
    <property type="entry name" value="MlaC/ttg2D"/>
</dbReference>
<dbReference type="PANTHER" id="PTHR36573:SF1">
    <property type="entry name" value="INTERMEMBRANE PHOSPHOLIPID TRANSPORT SYSTEM BINDING PROTEIN MLAC"/>
    <property type="match status" value="1"/>
</dbReference>
<dbReference type="Gene3D" id="3.10.450.710">
    <property type="entry name" value="Tgt2/MlaC"/>
    <property type="match status" value="1"/>
</dbReference>
<dbReference type="Proteomes" id="UP000885797">
    <property type="component" value="Unassembled WGS sequence"/>
</dbReference>
<sequence length="209" mass="24899">MRDIKHIWIFLLFLFIGPFSYAVETPQCASSTPTSVVKTAIDGVLEALTKFPCREDKSPNCEKQEKRIHEIATRFIDFDQVSKLALGRYRRRFKPKEMEEFRDLFQQLLENTYMKKLRDYSGEKIVFENERRLNEYKVQVDTKVITSSNVIPVSYRLFKKDGQWKVYDILVEGVSLLKNYRQQFANILRSKRPEYLIRLLKKKLKTLDQ</sequence>
<name>A0A7V2SVH7_9BACT</name>
<evidence type="ECO:0000313" key="1">
    <source>
        <dbReference type="EMBL" id="HFC46561.1"/>
    </source>
</evidence>
<reference evidence="1" key="1">
    <citation type="journal article" date="2020" name="mSystems">
        <title>Genome- and Community-Level Interaction Insights into Carbon Utilization and Element Cycling Functions of Hydrothermarchaeota in Hydrothermal Sediment.</title>
        <authorList>
            <person name="Zhou Z."/>
            <person name="Liu Y."/>
            <person name="Xu W."/>
            <person name="Pan J."/>
            <person name="Luo Z.H."/>
            <person name="Li M."/>
        </authorList>
    </citation>
    <scope>NUCLEOTIDE SEQUENCE [LARGE SCALE GENOMIC DNA]</scope>
    <source>
        <strain evidence="1">HyVt-503</strain>
    </source>
</reference>
<protein>
    <submittedName>
        <fullName evidence="1">ABC transporter substrate-binding protein</fullName>
    </submittedName>
</protein>
<proteinExistence type="predicted"/>
<accession>A0A7V2SVH7</accession>
<dbReference type="PIRSF" id="PIRSF004649">
    <property type="entry name" value="MlaC"/>
    <property type="match status" value="1"/>
</dbReference>
<comment type="caution">
    <text evidence="1">The sequence shown here is derived from an EMBL/GenBank/DDBJ whole genome shotgun (WGS) entry which is preliminary data.</text>
</comment>
<dbReference type="Pfam" id="PF05494">
    <property type="entry name" value="MlaC"/>
    <property type="match status" value="1"/>
</dbReference>
<dbReference type="PANTHER" id="PTHR36573">
    <property type="entry name" value="INTERMEMBRANE PHOSPHOLIPID TRANSPORT SYSTEM BINDING PROTEIN MLAC"/>
    <property type="match status" value="1"/>
</dbReference>
<gene>
    <name evidence="1" type="ORF">ENJ63_01620</name>
</gene>
<dbReference type="InterPro" id="IPR042245">
    <property type="entry name" value="Tgt2/MlaC_sf"/>
</dbReference>